<protein>
    <recommendedName>
        <fullName evidence="3">Alpha-galactosidase A</fullName>
    </recommendedName>
</protein>
<evidence type="ECO:0000313" key="2">
    <source>
        <dbReference type="Proteomes" id="UP000266188"/>
    </source>
</evidence>
<keyword evidence="2" id="KW-1185">Reference proteome</keyword>
<evidence type="ECO:0008006" key="3">
    <source>
        <dbReference type="Google" id="ProtNLM"/>
    </source>
</evidence>
<gene>
    <name evidence="1" type="ORF">PHISCL_04619</name>
</gene>
<sequence length="243" mass="27684">MTHSEASVELLQAEVDEENQSFFRLLVGNRDVKYVTLVSAMWKIHWNDALVAKTEVNGQPYFAHAISTTFPGVKNTWHKISVDYMDLVVGEKLRTGIYEVKCPLFNEVIVAKFARFEWEIPYLESETTAYQWIDGHGIGPQFLGHLMEEGRVIGFLMERIKNARHAGPQDLEHCRQSLSRLHRLGAHHGDTNRFNFLICDSRAILIDFDLARKCDDQGALSEELEKLPKSLEDLSRRGGGGLL</sequence>
<dbReference type="InterPro" id="IPR011009">
    <property type="entry name" value="Kinase-like_dom_sf"/>
</dbReference>
<proteinExistence type="predicted"/>
<dbReference type="AlphaFoldDB" id="A0A3A2ZUU1"/>
<dbReference type="EMBL" id="MVGC01000138">
    <property type="protein sequence ID" value="RJE23054.1"/>
    <property type="molecule type" value="Genomic_DNA"/>
</dbReference>
<comment type="caution">
    <text evidence="1">The sequence shown here is derived from an EMBL/GenBank/DDBJ whole genome shotgun (WGS) entry which is preliminary data.</text>
</comment>
<name>A0A3A2ZUU1_9EURO</name>
<evidence type="ECO:0000313" key="1">
    <source>
        <dbReference type="EMBL" id="RJE23054.1"/>
    </source>
</evidence>
<dbReference type="OrthoDB" id="2687876at2759"/>
<dbReference type="Gene3D" id="1.10.510.10">
    <property type="entry name" value="Transferase(Phosphotransferase) domain 1"/>
    <property type="match status" value="1"/>
</dbReference>
<organism evidence="1 2">
    <name type="scientific">Aspergillus sclerotialis</name>
    <dbReference type="NCBI Taxonomy" id="2070753"/>
    <lineage>
        <taxon>Eukaryota</taxon>
        <taxon>Fungi</taxon>
        <taxon>Dikarya</taxon>
        <taxon>Ascomycota</taxon>
        <taxon>Pezizomycotina</taxon>
        <taxon>Eurotiomycetes</taxon>
        <taxon>Eurotiomycetidae</taxon>
        <taxon>Eurotiales</taxon>
        <taxon>Aspergillaceae</taxon>
        <taxon>Aspergillus</taxon>
        <taxon>Aspergillus subgen. Polypaecilum</taxon>
    </lineage>
</organism>
<dbReference type="STRING" id="2070753.A0A3A2ZUU1"/>
<dbReference type="SUPFAM" id="SSF56112">
    <property type="entry name" value="Protein kinase-like (PK-like)"/>
    <property type="match status" value="1"/>
</dbReference>
<reference evidence="2" key="1">
    <citation type="submission" date="2017-02" db="EMBL/GenBank/DDBJ databases">
        <authorList>
            <person name="Tafer H."/>
            <person name="Lopandic K."/>
        </authorList>
    </citation>
    <scope>NUCLEOTIDE SEQUENCE [LARGE SCALE GENOMIC DNA]</scope>
    <source>
        <strain evidence="2">CBS 366.77</strain>
    </source>
</reference>
<accession>A0A3A2ZUU1</accession>
<dbReference type="Proteomes" id="UP000266188">
    <property type="component" value="Unassembled WGS sequence"/>
</dbReference>